<evidence type="ECO:0000313" key="5">
    <source>
        <dbReference type="EMBL" id="MBB6081871.1"/>
    </source>
</evidence>
<feature type="region of interest" description="Disordered" evidence="4">
    <location>
        <begin position="231"/>
        <end position="278"/>
    </location>
</feature>
<reference evidence="5 6" key="1">
    <citation type="submission" date="2020-08" db="EMBL/GenBank/DDBJ databases">
        <title>Genomic Encyclopedia of Type Strains, Phase IV (KMG-IV): sequencing the most valuable type-strain genomes for metagenomic binning, comparative biology and taxonomic classification.</title>
        <authorList>
            <person name="Goeker M."/>
        </authorList>
    </citation>
    <scope>NUCLEOTIDE SEQUENCE [LARGE SCALE GENOMIC DNA]</scope>
    <source>
        <strain evidence="5 6">DSM 43350</strain>
    </source>
</reference>
<sequence length="278" mass="30360">MSTYVYGIIRASHPSLREDLDGIGDPPRPVRVLRQGELAAIVSDAPDQLRPKRRDLLAHQRVLAEAGAGGVVLPMRFGSASPDDDTVTRVFGERAEHFLERLRALDGTAEYNIKANHDEEAVLRVIMADHDDIRSLAEANREADGGTQEQKIRLGEMIAAAVQAREATDAELLRQALEPIAKAVSSGPQSTGWLANLSPSWWTAGRRISSWPRSTNSARSTRILSCVSTARCRPTASSTPLRPSKPKGAPRKRSELQQPSRRTGKAATQRGQLLSYSS</sequence>
<proteinExistence type="inferred from homology"/>
<dbReference type="EMBL" id="JACHGV010000024">
    <property type="protein sequence ID" value="MBB6081871.1"/>
    <property type="molecule type" value="Genomic_DNA"/>
</dbReference>
<comment type="subcellular location">
    <subcellularLocation>
        <location evidence="2">Gas vesicle</location>
    </subcellularLocation>
</comment>
<evidence type="ECO:0000256" key="4">
    <source>
        <dbReference type="SAM" id="MobiDB-lite"/>
    </source>
</evidence>
<feature type="compositionally biased region" description="Polar residues" evidence="4">
    <location>
        <begin position="269"/>
        <end position="278"/>
    </location>
</feature>
<accession>A0A7W9TKL9</accession>
<keyword evidence="1" id="KW-0304">Gas vesicle</keyword>
<dbReference type="GO" id="GO:0031411">
    <property type="term" value="C:gas vesicle"/>
    <property type="evidence" value="ECO:0007669"/>
    <property type="project" value="UniProtKB-SubCell"/>
</dbReference>
<protein>
    <recommendedName>
        <fullName evidence="7">Gas vesicle synthesis protein</fullName>
    </recommendedName>
</protein>
<name>A0A7W9TKL9_9ACTN</name>
<dbReference type="Pfam" id="PF06386">
    <property type="entry name" value="GvpL_GvpF"/>
    <property type="match status" value="1"/>
</dbReference>
<dbReference type="Proteomes" id="UP000591537">
    <property type="component" value="Unassembled WGS sequence"/>
</dbReference>
<evidence type="ECO:0000256" key="1">
    <source>
        <dbReference type="ARBA" id="ARBA00022987"/>
    </source>
</evidence>
<gene>
    <name evidence="5" type="ORF">HNR57_007834</name>
</gene>
<dbReference type="GO" id="GO:0031412">
    <property type="term" value="P:gas vesicle organization"/>
    <property type="evidence" value="ECO:0007669"/>
    <property type="project" value="InterPro"/>
</dbReference>
<comment type="similarity">
    <text evidence="3">Belongs to the gas vesicle GvpF/GvpL family.</text>
</comment>
<evidence type="ECO:0008006" key="7">
    <source>
        <dbReference type="Google" id="ProtNLM"/>
    </source>
</evidence>
<dbReference type="PANTHER" id="PTHR36852">
    <property type="entry name" value="PROTEIN GVPL 2"/>
    <property type="match status" value="1"/>
</dbReference>
<dbReference type="AlphaFoldDB" id="A0A7W9TKL9"/>
<evidence type="ECO:0000256" key="3">
    <source>
        <dbReference type="ARBA" id="ARBA00035643"/>
    </source>
</evidence>
<dbReference type="PANTHER" id="PTHR36852:SF1">
    <property type="entry name" value="PROTEIN GVPL 2"/>
    <property type="match status" value="1"/>
</dbReference>
<comment type="caution">
    <text evidence="5">The sequence shown here is derived from an EMBL/GenBank/DDBJ whole genome shotgun (WGS) entry which is preliminary data.</text>
</comment>
<keyword evidence="6" id="KW-1185">Reference proteome</keyword>
<evidence type="ECO:0000313" key="6">
    <source>
        <dbReference type="Proteomes" id="UP000591537"/>
    </source>
</evidence>
<organism evidence="5 6">
    <name type="scientific">Streptomyces paradoxus</name>
    <dbReference type="NCBI Taxonomy" id="66375"/>
    <lineage>
        <taxon>Bacteria</taxon>
        <taxon>Bacillati</taxon>
        <taxon>Actinomycetota</taxon>
        <taxon>Actinomycetes</taxon>
        <taxon>Kitasatosporales</taxon>
        <taxon>Streptomycetaceae</taxon>
        <taxon>Streptomyces</taxon>
    </lineage>
</organism>
<dbReference type="InterPro" id="IPR009430">
    <property type="entry name" value="GvpL/GvpF"/>
</dbReference>
<evidence type="ECO:0000256" key="2">
    <source>
        <dbReference type="ARBA" id="ARBA00035108"/>
    </source>
</evidence>